<evidence type="ECO:0000256" key="2">
    <source>
        <dbReference type="SAM" id="Phobius"/>
    </source>
</evidence>
<sequence>MRDRILPSLLIGQAAVLAVALLHLMGWLQPLDLLAYDAGLRSRARPAVDERIVLVGAREADLAALGWPLSDAQLANLLNALSAAKPAAIGVDIYRNWPIGDGKGELEQALRANPDIVWVNRQASEAGGAIPAPSALATPDRIGFSDILVDPDGVVRRSLLFVDDGSGQHATALSMVMALRLLRHQGIVPRPDPADPAHLRLGAVTLRPLEATDGGYGGVDARGYQFLLDYALGPGPIRDFSVRDALDGRIPAEALAGRLVFVAVTADSVKDYFRTPVDAGFAFGAVVHAQATSQLLRMALGETKPMLVLPDGAEVAVTVVVGLAASLLALAMHGPTAFALLLVGGTAALSGLWFAALTHALWVPLAAPLASWALALGLVTAFLSRQERADREALMRLFASHVPGPVAQDLWEQRHLFMDGGRPRPQRLTATVLFSDVANFTPISEKMEPEELDAWLHDYMGAMVPVIQNHGGLPLRFVGDAILSVFGVPVPRGTEEEIDRDAVNAVCAALAMADVLARLNAGWAKQGLPPAGIRVGIYTGPMVAGSIGAPGHMEYSLTGDAVNTAARLEALAKTVGTDVPGRPCRILVGDPTWERLRGAFRGAAVGEVPLKGKDRKVGVHVILGEAVPGGSMAEDRGLGGQEPGGVERITAPAGSAPLISEKPTSEKPTSDKAGPLAGPREKGATG</sequence>
<keyword evidence="2" id="KW-0812">Transmembrane</keyword>
<dbReference type="InterPro" id="IPR001054">
    <property type="entry name" value="A/G_cyclase"/>
</dbReference>
<dbReference type="SMART" id="SM01080">
    <property type="entry name" value="CHASE2"/>
    <property type="match status" value="1"/>
</dbReference>
<protein>
    <submittedName>
        <fullName evidence="4">Adenylate cyclase</fullName>
        <ecNumber evidence="4">4.6.1.1</ecNumber>
    </submittedName>
</protein>
<dbReference type="GO" id="GO:0004016">
    <property type="term" value="F:adenylate cyclase activity"/>
    <property type="evidence" value="ECO:0007669"/>
    <property type="project" value="UniProtKB-EC"/>
</dbReference>
<dbReference type="Gene3D" id="3.30.70.1230">
    <property type="entry name" value="Nucleotide cyclase"/>
    <property type="match status" value="1"/>
</dbReference>
<dbReference type="SMART" id="SM00044">
    <property type="entry name" value="CYCc"/>
    <property type="match status" value="1"/>
</dbReference>
<evidence type="ECO:0000313" key="4">
    <source>
        <dbReference type="EMBL" id="MBP2293284.1"/>
    </source>
</evidence>
<dbReference type="Pfam" id="PF00211">
    <property type="entry name" value="Guanylate_cyc"/>
    <property type="match status" value="1"/>
</dbReference>
<dbReference type="PROSITE" id="PS50125">
    <property type="entry name" value="GUANYLATE_CYCLASE_2"/>
    <property type="match status" value="1"/>
</dbReference>
<keyword evidence="2" id="KW-1133">Transmembrane helix</keyword>
<dbReference type="Proteomes" id="UP000781958">
    <property type="component" value="Unassembled WGS sequence"/>
</dbReference>
<evidence type="ECO:0000313" key="5">
    <source>
        <dbReference type="Proteomes" id="UP000781958"/>
    </source>
</evidence>
<dbReference type="InterPro" id="IPR029787">
    <property type="entry name" value="Nucleotide_cyclase"/>
</dbReference>
<evidence type="ECO:0000259" key="3">
    <source>
        <dbReference type="PROSITE" id="PS50125"/>
    </source>
</evidence>
<dbReference type="InterPro" id="IPR007890">
    <property type="entry name" value="CHASE2"/>
</dbReference>
<name>A0ABS4SM24_9PROT</name>
<keyword evidence="2" id="KW-0472">Membrane</keyword>
<dbReference type="EC" id="4.6.1.1" evidence="4"/>
<dbReference type="SUPFAM" id="SSF55073">
    <property type="entry name" value="Nucleotide cyclase"/>
    <property type="match status" value="1"/>
</dbReference>
<dbReference type="CDD" id="cd07302">
    <property type="entry name" value="CHD"/>
    <property type="match status" value="1"/>
</dbReference>
<gene>
    <name evidence="4" type="ORF">J2851_003067</name>
</gene>
<dbReference type="PANTHER" id="PTHR43081:SF1">
    <property type="entry name" value="ADENYLATE CYCLASE, TERMINAL-DIFFERENTIATION SPECIFIC"/>
    <property type="match status" value="1"/>
</dbReference>
<feature type="transmembrane region" description="Helical" evidence="2">
    <location>
        <begin position="362"/>
        <end position="383"/>
    </location>
</feature>
<dbReference type="InterPro" id="IPR050697">
    <property type="entry name" value="Adenylyl/Guanylyl_Cyclase_3/4"/>
</dbReference>
<feature type="transmembrane region" description="Helical" evidence="2">
    <location>
        <begin position="312"/>
        <end position="330"/>
    </location>
</feature>
<dbReference type="RefSeq" id="WP_209767214.1">
    <property type="nucleotide sequence ID" value="NZ_JAGINP010000010.1"/>
</dbReference>
<feature type="transmembrane region" description="Helical" evidence="2">
    <location>
        <begin position="337"/>
        <end position="356"/>
    </location>
</feature>
<reference evidence="4 5" key="1">
    <citation type="submission" date="2021-03" db="EMBL/GenBank/DDBJ databases">
        <title>Genomic Encyclopedia of Type Strains, Phase III (KMG-III): the genomes of soil and plant-associated and newly described type strains.</title>
        <authorList>
            <person name="Whitman W."/>
        </authorList>
    </citation>
    <scope>NUCLEOTIDE SEQUENCE [LARGE SCALE GENOMIC DNA]</scope>
    <source>
        <strain evidence="4 5">IMMIB AFH-6</strain>
    </source>
</reference>
<keyword evidence="5" id="KW-1185">Reference proteome</keyword>
<evidence type="ECO:0000256" key="1">
    <source>
        <dbReference type="SAM" id="MobiDB-lite"/>
    </source>
</evidence>
<comment type="caution">
    <text evidence="4">The sequence shown here is derived from an EMBL/GenBank/DDBJ whole genome shotgun (WGS) entry which is preliminary data.</text>
</comment>
<proteinExistence type="predicted"/>
<feature type="region of interest" description="Disordered" evidence="1">
    <location>
        <begin position="629"/>
        <end position="686"/>
    </location>
</feature>
<dbReference type="PANTHER" id="PTHR43081">
    <property type="entry name" value="ADENYLATE CYCLASE, TERMINAL-DIFFERENTIATION SPECIFIC-RELATED"/>
    <property type="match status" value="1"/>
</dbReference>
<dbReference type="Pfam" id="PF05226">
    <property type="entry name" value="CHASE2"/>
    <property type="match status" value="1"/>
</dbReference>
<organism evidence="4 5">
    <name type="scientific">Azospirillum rugosum</name>
    <dbReference type="NCBI Taxonomy" id="416170"/>
    <lineage>
        <taxon>Bacteria</taxon>
        <taxon>Pseudomonadati</taxon>
        <taxon>Pseudomonadota</taxon>
        <taxon>Alphaproteobacteria</taxon>
        <taxon>Rhodospirillales</taxon>
        <taxon>Azospirillaceae</taxon>
        <taxon>Azospirillum</taxon>
    </lineage>
</organism>
<keyword evidence="4" id="KW-0456">Lyase</keyword>
<feature type="domain" description="Guanylate cyclase" evidence="3">
    <location>
        <begin position="431"/>
        <end position="569"/>
    </location>
</feature>
<dbReference type="EMBL" id="JAGINP010000010">
    <property type="protein sequence ID" value="MBP2293284.1"/>
    <property type="molecule type" value="Genomic_DNA"/>
</dbReference>
<accession>A0ABS4SM24</accession>